<organism evidence="1 2">
    <name type="scientific">Paracoccus seriniphilus</name>
    <dbReference type="NCBI Taxonomy" id="184748"/>
    <lineage>
        <taxon>Bacteria</taxon>
        <taxon>Pseudomonadati</taxon>
        <taxon>Pseudomonadota</taxon>
        <taxon>Alphaproteobacteria</taxon>
        <taxon>Rhodobacterales</taxon>
        <taxon>Paracoccaceae</taxon>
        <taxon>Paracoccus</taxon>
    </lineage>
</organism>
<gene>
    <name evidence="1" type="ORF">SAMN05444959_12516</name>
</gene>
<name>A0A239Q273_9RHOB</name>
<reference evidence="1 2" key="1">
    <citation type="submission" date="2017-07" db="EMBL/GenBank/DDBJ databases">
        <authorList>
            <person name="Sun Z.S."/>
            <person name="Albrecht U."/>
            <person name="Echele G."/>
            <person name="Lee C.C."/>
        </authorList>
    </citation>
    <scope>NUCLEOTIDE SEQUENCE [LARGE SCALE GENOMIC DNA]</scope>
    <source>
        <strain evidence="1 2">DSM 14827</strain>
    </source>
</reference>
<dbReference type="RefSeq" id="WP_089346004.1">
    <property type="nucleotide sequence ID" value="NZ_CP067129.1"/>
</dbReference>
<evidence type="ECO:0000313" key="2">
    <source>
        <dbReference type="Proteomes" id="UP000198307"/>
    </source>
</evidence>
<protein>
    <submittedName>
        <fullName evidence="1">Uncharacterized protein</fullName>
    </submittedName>
</protein>
<sequence length="209" mass="22751">MALTYPYPLEFFSDLLRVNKSRLYLQRFDESSGSGDGRIWSAELSRPLWAAELSLADRPSPLAREIDGKIDGLDGSRKSFLFSDPTYGGPQNGATAGLDSVTIASISSDRSRAAFSGFPAGFELMVGDYFSIRYGSDKVYFGRVMESGGSGGELREVRPYLPLSISVGASVELVKPYFKAIISPDGYEPFDYDLGDIARGGSLKLVQKP</sequence>
<accession>A0A239Q273</accession>
<keyword evidence="2" id="KW-1185">Reference proteome</keyword>
<evidence type="ECO:0000313" key="1">
    <source>
        <dbReference type="EMBL" id="SNT76709.1"/>
    </source>
</evidence>
<proteinExistence type="predicted"/>
<dbReference type="Proteomes" id="UP000198307">
    <property type="component" value="Unassembled WGS sequence"/>
</dbReference>
<dbReference type="OrthoDB" id="8265479at2"/>
<dbReference type="AlphaFoldDB" id="A0A239Q273"/>
<dbReference type="EMBL" id="FZQB01000025">
    <property type="protein sequence ID" value="SNT76709.1"/>
    <property type="molecule type" value="Genomic_DNA"/>
</dbReference>